<dbReference type="FunFam" id="2.20.100.10:FF:000001">
    <property type="entry name" value="semaphorin-5A isoform X1"/>
    <property type="match status" value="2"/>
</dbReference>
<evidence type="ECO:0000256" key="4">
    <source>
        <dbReference type="ARBA" id="ARBA00022737"/>
    </source>
</evidence>
<evidence type="ECO:0000256" key="1">
    <source>
        <dbReference type="ARBA" id="ARBA00004613"/>
    </source>
</evidence>
<dbReference type="SMART" id="SM00209">
    <property type="entry name" value="TSP1"/>
    <property type="match status" value="6"/>
</dbReference>
<proteinExistence type="predicted"/>
<reference evidence="7" key="4">
    <citation type="submission" date="2025-09" db="UniProtKB">
        <authorList>
            <consortium name="Ensembl"/>
        </authorList>
    </citation>
    <scope>IDENTIFICATION</scope>
</reference>
<name>A0A6Q2WW55_ESOLU</name>
<protein>
    <recommendedName>
        <fullName evidence="9">Complement factor properdin</fullName>
    </recommendedName>
</protein>
<reference evidence="7" key="3">
    <citation type="submission" date="2025-08" db="UniProtKB">
        <authorList>
            <consortium name="Ensembl"/>
        </authorList>
    </citation>
    <scope>IDENTIFICATION</scope>
</reference>
<dbReference type="InterPro" id="IPR054019">
    <property type="entry name" value="CFP_TSR_C"/>
</dbReference>
<evidence type="ECO:0000313" key="7">
    <source>
        <dbReference type="Ensembl" id="ENSELUP00000045137.2"/>
    </source>
</evidence>
<dbReference type="PRINTS" id="PR01705">
    <property type="entry name" value="TSP1REPEAT"/>
</dbReference>
<evidence type="ECO:0000256" key="5">
    <source>
        <dbReference type="ARBA" id="ARBA00023157"/>
    </source>
</evidence>
<dbReference type="PROSITE" id="PS50092">
    <property type="entry name" value="TSP1"/>
    <property type="match status" value="6"/>
</dbReference>
<dbReference type="Proteomes" id="UP000265140">
    <property type="component" value="Chromosome 12"/>
</dbReference>
<dbReference type="InterPro" id="IPR049536">
    <property type="entry name" value="CFP_TSR-0"/>
</dbReference>
<feature type="signal peptide" evidence="6">
    <location>
        <begin position="1"/>
        <end position="27"/>
    </location>
</feature>
<keyword evidence="3 6" id="KW-0732">Signal</keyword>
<reference evidence="7" key="2">
    <citation type="submission" date="2020-02" db="EMBL/GenBank/DDBJ databases">
        <title>Esox lucius (northern pike) genome, fEsoLuc1, primary haplotype.</title>
        <authorList>
            <person name="Myers G."/>
            <person name="Karagic N."/>
            <person name="Meyer A."/>
            <person name="Pippel M."/>
            <person name="Reichard M."/>
            <person name="Winkler S."/>
            <person name="Tracey A."/>
            <person name="Sims Y."/>
            <person name="Howe K."/>
            <person name="Rhie A."/>
            <person name="Formenti G."/>
            <person name="Durbin R."/>
            <person name="Fedrigo O."/>
            <person name="Jarvis E.D."/>
        </authorList>
    </citation>
    <scope>NUCLEOTIDE SEQUENCE [LARGE SCALE GENOMIC DNA]</scope>
</reference>
<keyword evidence="8" id="KW-1185">Reference proteome</keyword>
<gene>
    <name evidence="7" type="primary">CFP</name>
</gene>
<dbReference type="Pfam" id="PF22195">
    <property type="entry name" value="TSP1_CFP_C"/>
    <property type="match status" value="1"/>
</dbReference>
<keyword evidence="5" id="KW-1015">Disulfide bond</keyword>
<evidence type="ECO:0000256" key="3">
    <source>
        <dbReference type="ARBA" id="ARBA00022729"/>
    </source>
</evidence>
<dbReference type="Pfam" id="PF18487">
    <property type="entry name" value="TSR"/>
    <property type="match status" value="1"/>
</dbReference>
<dbReference type="Ensembl" id="ENSELUT00000052745.2">
    <property type="protein sequence ID" value="ENSELUP00000045137.2"/>
    <property type="gene ID" value="ENSELUG00000014011.3"/>
</dbReference>
<dbReference type="Gene3D" id="2.20.100.10">
    <property type="entry name" value="Thrombospondin type-1 (TSP1) repeat"/>
    <property type="match status" value="6"/>
</dbReference>
<dbReference type="OMA" id="CQACRSP"/>
<keyword evidence="4" id="KW-0677">Repeat</keyword>
<dbReference type="InterPro" id="IPR000884">
    <property type="entry name" value="TSP1_rpt"/>
</dbReference>
<keyword evidence="2" id="KW-0964">Secreted</keyword>
<comment type="subcellular location">
    <subcellularLocation>
        <location evidence="1">Secreted</location>
    </subcellularLocation>
</comment>
<dbReference type="Bgee" id="ENSELUG00000014011">
    <property type="expression patterns" value="Expressed in liver and 6 other cell types or tissues"/>
</dbReference>
<accession>A0A6Q2WW55</accession>
<dbReference type="SUPFAM" id="SSF82895">
    <property type="entry name" value="TSP-1 type 1 repeat"/>
    <property type="match status" value="6"/>
</dbReference>
<evidence type="ECO:0008006" key="9">
    <source>
        <dbReference type="Google" id="ProtNLM"/>
    </source>
</evidence>
<dbReference type="AlphaFoldDB" id="A0A6Q2WW55"/>
<feature type="chain" id="PRO_5044200906" description="Complement factor properdin" evidence="6">
    <location>
        <begin position="28"/>
        <end position="454"/>
    </location>
</feature>
<dbReference type="Pfam" id="PF00090">
    <property type="entry name" value="TSP_1"/>
    <property type="match status" value="5"/>
</dbReference>
<evidence type="ECO:0000256" key="2">
    <source>
        <dbReference type="ARBA" id="ARBA00022525"/>
    </source>
</evidence>
<dbReference type="GeneTree" id="ENSGT00940000161209"/>
<dbReference type="PANTHER" id="PTHR22906">
    <property type="entry name" value="PROPERDIN"/>
    <property type="match status" value="1"/>
</dbReference>
<sequence length="454" mass="50240">LLVVLPLLVLQILMPLLLLLLSQEVKCYSKFDKNLGNCANLLGNVGMDDCCLNTHYGYTGDDGKCKSCGPPLWSEWTAWSSCSVPCKEGVMQRRRECHGQGKCAQTTDPMKLLQLTLETKPCFESDCCPEQGHWSEWGQWEPCSVTCEKGMRKRMRTCTKPPPKCGGSCDGPSEEKEPCVTGQVCPMHGGWSNWESWKACSGTCISGGLPKPTQQRNRLCTNPPPSSVPPGNQCPGLGNEIRDCVELPFCPVNGEWGSWGPASSCSVTCGVGVNEMLRECNNPAPAHGGQACLGSNRKTTICNTKMHCPVDGEWSQWAEWEKCTSSRGKINCRKIGGSQRRQRWCDHTAFDGKTCHGGISDYRPCFDIDFCNFNGKLSEWSEWSLCEPPCGEGSRRSREKKCTPDLSEYPEKIGYPVKTTAYFYGIPKVKCPETEPPTEIKQILACMNVPPCDR</sequence>
<dbReference type="PANTHER" id="PTHR22906:SF43">
    <property type="entry name" value="PROPERDIN"/>
    <property type="match status" value="1"/>
</dbReference>
<reference evidence="8" key="1">
    <citation type="journal article" date="2014" name="PLoS ONE">
        <title>The genome and linkage map of the northern pike (Esox lucius): conserved synteny revealed between the salmonid sister group and the Neoteleostei.</title>
        <authorList>
            <person name="Rondeau E.B."/>
            <person name="Minkley D.R."/>
            <person name="Leong J.S."/>
            <person name="Messmer A.M."/>
            <person name="Jantzen J.R."/>
            <person name="von Schalburg K.R."/>
            <person name="Lemon C."/>
            <person name="Bird N.H."/>
            <person name="Koop B.F."/>
        </authorList>
    </citation>
    <scope>NUCLEOTIDE SEQUENCE</scope>
</reference>
<dbReference type="InterPro" id="IPR036383">
    <property type="entry name" value="TSP1_rpt_sf"/>
</dbReference>
<evidence type="ECO:0000313" key="8">
    <source>
        <dbReference type="Proteomes" id="UP000265140"/>
    </source>
</evidence>
<organism evidence="7 8">
    <name type="scientific">Esox lucius</name>
    <name type="common">Northern pike</name>
    <dbReference type="NCBI Taxonomy" id="8010"/>
    <lineage>
        <taxon>Eukaryota</taxon>
        <taxon>Metazoa</taxon>
        <taxon>Chordata</taxon>
        <taxon>Craniata</taxon>
        <taxon>Vertebrata</taxon>
        <taxon>Euteleostomi</taxon>
        <taxon>Actinopterygii</taxon>
        <taxon>Neopterygii</taxon>
        <taxon>Teleostei</taxon>
        <taxon>Protacanthopterygii</taxon>
        <taxon>Esociformes</taxon>
        <taxon>Esocidae</taxon>
        <taxon>Esox</taxon>
    </lineage>
</organism>
<dbReference type="FunFam" id="2.20.100.10:FF:000007">
    <property type="entry name" value="Thrombospondin 1"/>
    <property type="match status" value="1"/>
</dbReference>
<evidence type="ECO:0000256" key="6">
    <source>
        <dbReference type="SAM" id="SignalP"/>
    </source>
</evidence>
<dbReference type="InterPro" id="IPR052065">
    <property type="entry name" value="Compl_asym_regulator"/>
</dbReference>